<reference evidence="20" key="2">
    <citation type="submission" date="2025-09" db="UniProtKB">
        <authorList>
            <consortium name="Ensembl"/>
        </authorList>
    </citation>
    <scope>IDENTIFICATION</scope>
</reference>
<dbReference type="GO" id="GO:0005737">
    <property type="term" value="C:cytoplasm"/>
    <property type="evidence" value="ECO:0007669"/>
    <property type="project" value="UniProtKB-SubCell"/>
</dbReference>
<dbReference type="FunFam" id="2.60.40.60:FF:000031">
    <property type="entry name" value="Cadherin 3"/>
    <property type="match status" value="1"/>
</dbReference>
<dbReference type="InterPro" id="IPR039808">
    <property type="entry name" value="Cadherin"/>
</dbReference>
<keyword evidence="3" id="KW-1003">Cell membrane</keyword>
<keyword evidence="11 18" id="KW-1133">Transmembrane helix</keyword>
<dbReference type="CDD" id="cd11304">
    <property type="entry name" value="Cadherin_repeat"/>
    <property type="match status" value="3"/>
</dbReference>
<evidence type="ECO:0000256" key="6">
    <source>
        <dbReference type="ARBA" id="ARBA00022723"/>
    </source>
</evidence>
<evidence type="ECO:0000256" key="8">
    <source>
        <dbReference type="ARBA" id="ARBA00022737"/>
    </source>
</evidence>
<evidence type="ECO:0000256" key="7">
    <source>
        <dbReference type="ARBA" id="ARBA00022729"/>
    </source>
</evidence>
<dbReference type="SUPFAM" id="SSF49313">
    <property type="entry name" value="Cadherin-like"/>
    <property type="match status" value="5"/>
</dbReference>
<dbReference type="GO" id="GO:0016477">
    <property type="term" value="P:cell migration"/>
    <property type="evidence" value="ECO:0007669"/>
    <property type="project" value="TreeGrafter"/>
</dbReference>
<keyword evidence="12 18" id="KW-0472">Membrane</keyword>
<dbReference type="AlphaFoldDB" id="A0A8C8RRS3"/>
<evidence type="ECO:0000256" key="14">
    <source>
        <dbReference type="ARBA" id="ARBA00059993"/>
    </source>
</evidence>
<dbReference type="Gene3D" id="2.60.40.60">
    <property type="entry name" value="Cadherins"/>
    <property type="match status" value="5"/>
</dbReference>
<keyword evidence="8" id="KW-0677">Repeat</keyword>
<reference evidence="20" key="1">
    <citation type="submission" date="2025-08" db="UniProtKB">
        <authorList>
            <consortium name="Ensembl"/>
        </authorList>
    </citation>
    <scope>IDENTIFICATION</scope>
</reference>
<dbReference type="GO" id="GO:0016342">
    <property type="term" value="C:catenin complex"/>
    <property type="evidence" value="ECO:0007669"/>
    <property type="project" value="TreeGrafter"/>
</dbReference>
<proteinExistence type="predicted"/>
<dbReference type="GO" id="GO:0016339">
    <property type="term" value="P:calcium-dependent cell-cell adhesion via plasma membrane cell adhesion molecules"/>
    <property type="evidence" value="ECO:0007669"/>
    <property type="project" value="TreeGrafter"/>
</dbReference>
<keyword evidence="13" id="KW-0325">Glycoprotein</keyword>
<evidence type="ECO:0000256" key="15">
    <source>
        <dbReference type="ARBA" id="ARBA00062925"/>
    </source>
</evidence>
<dbReference type="GO" id="GO:0007156">
    <property type="term" value="P:homophilic cell adhesion via plasma membrane adhesion molecules"/>
    <property type="evidence" value="ECO:0007669"/>
    <property type="project" value="InterPro"/>
</dbReference>
<comment type="function">
    <text evidence="14">Cadherins are calcium-dependent cell adhesion proteins. They preferentially interact with themselves in a homophilic manner in connecting cells; cadherins may thus contribute to the sorting of heterogeneous cell types. Ligand for integrins alpha-E/beta-7, ITGAE:ITGAB7, alpha-4/beta-7, ITGA4:ITGAB7 and alpha-4/beta-1, ITGA4:ITGAB1 through which modulates CD4(+) T cells activation.</text>
</comment>
<evidence type="ECO:0000256" key="2">
    <source>
        <dbReference type="ARBA" id="ARBA00004496"/>
    </source>
</evidence>
<evidence type="ECO:0000256" key="17">
    <source>
        <dbReference type="PROSITE-ProRule" id="PRU00043"/>
    </source>
</evidence>
<comment type="subcellular location">
    <subcellularLocation>
        <location evidence="1">Cell membrane</location>
        <topology evidence="1">Single-pass type I membrane protein</topology>
    </subcellularLocation>
    <subcellularLocation>
        <location evidence="2">Cytoplasm</location>
    </subcellularLocation>
</comment>
<evidence type="ECO:0000256" key="1">
    <source>
        <dbReference type="ARBA" id="ARBA00004251"/>
    </source>
</evidence>
<dbReference type="GO" id="GO:0009986">
    <property type="term" value="C:cell surface"/>
    <property type="evidence" value="ECO:0007669"/>
    <property type="project" value="UniProtKB-ARBA"/>
</dbReference>
<dbReference type="Ensembl" id="ENSPCET00000009946.1">
    <property type="protein sequence ID" value="ENSPCEP00000009617.1"/>
    <property type="gene ID" value="ENSPCEG00000007613.1"/>
</dbReference>
<feature type="transmembrane region" description="Helical" evidence="18">
    <location>
        <begin position="610"/>
        <end position="632"/>
    </location>
</feature>
<evidence type="ECO:0000256" key="3">
    <source>
        <dbReference type="ARBA" id="ARBA00022475"/>
    </source>
</evidence>
<dbReference type="FunFam" id="2.60.40.60:FF:000158">
    <property type="entry name" value="Dachsous cadherin-related 1"/>
    <property type="match status" value="1"/>
</dbReference>
<dbReference type="Proteomes" id="UP000694393">
    <property type="component" value="Unplaced"/>
</dbReference>
<dbReference type="PANTHER" id="PTHR24027">
    <property type="entry name" value="CADHERIN-23"/>
    <property type="match status" value="1"/>
</dbReference>
<dbReference type="PROSITE" id="PS00232">
    <property type="entry name" value="CADHERIN_1"/>
    <property type="match status" value="2"/>
</dbReference>
<evidence type="ECO:0000256" key="18">
    <source>
        <dbReference type="SAM" id="Phobius"/>
    </source>
</evidence>
<keyword evidence="5 18" id="KW-0812">Transmembrane</keyword>
<protein>
    <recommendedName>
        <fullName evidence="16">Cadherin-like protein 26</fullName>
    </recommendedName>
</protein>
<evidence type="ECO:0000256" key="16">
    <source>
        <dbReference type="ARBA" id="ARBA00069031"/>
    </source>
</evidence>
<evidence type="ECO:0000256" key="11">
    <source>
        <dbReference type="ARBA" id="ARBA00022989"/>
    </source>
</evidence>
<evidence type="ECO:0000256" key="12">
    <source>
        <dbReference type="ARBA" id="ARBA00023136"/>
    </source>
</evidence>
<evidence type="ECO:0000256" key="9">
    <source>
        <dbReference type="ARBA" id="ARBA00022837"/>
    </source>
</evidence>
<keyword evidence="6" id="KW-0479">Metal-binding</keyword>
<feature type="domain" description="Cadherin" evidence="19">
    <location>
        <begin position="399"/>
        <end position="505"/>
    </location>
</feature>
<keyword evidence="21" id="KW-1185">Reference proteome</keyword>
<evidence type="ECO:0000256" key="10">
    <source>
        <dbReference type="ARBA" id="ARBA00022889"/>
    </source>
</evidence>
<evidence type="ECO:0000256" key="5">
    <source>
        <dbReference type="ARBA" id="ARBA00022692"/>
    </source>
</evidence>
<evidence type="ECO:0000256" key="4">
    <source>
        <dbReference type="ARBA" id="ARBA00022490"/>
    </source>
</evidence>
<keyword evidence="7" id="KW-0732">Signal</keyword>
<dbReference type="FunFam" id="2.60.40.60:FF:000011">
    <property type="entry name" value="Cadherin 1"/>
    <property type="match status" value="1"/>
</dbReference>
<dbReference type="PRINTS" id="PR00205">
    <property type="entry name" value="CADHERIN"/>
</dbReference>
<dbReference type="GO" id="GO:0007043">
    <property type="term" value="P:cell-cell junction assembly"/>
    <property type="evidence" value="ECO:0007669"/>
    <property type="project" value="TreeGrafter"/>
</dbReference>
<dbReference type="InterPro" id="IPR020894">
    <property type="entry name" value="Cadherin_CS"/>
</dbReference>
<dbReference type="SMART" id="SM00112">
    <property type="entry name" value="CA"/>
    <property type="match status" value="4"/>
</dbReference>
<dbReference type="GO" id="GO:0034332">
    <property type="term" value="P:adherens junction organization"/>
    <property type="evidence" value="ECO:0007669"/>
    <property type="project" value="TreeGrafter"/>
</dbReference>
<dbReference type="Pfam" id="PF00028">
    <property type="entry name" value="Cadherin"/>
    <property type="match status" value="3"/>
</dbReference>
<accession>A0A8C8RRS3</accession>
<dbReference type="GO" id="GO:0005912">
    <property type="term" value="C:adherens junction"/>
    <property type="evidence" value="ECO:0007669"/>
    <property type="project" value="TreeGrafter"/>
</dbReference>
<sequence>KVWLICKSISIRYLPALLLWLGLVISHFCDLETSLYQQGADLYQSESLRPLRRTKRRWVITTLELEEEDKGPFPKPAGKLFNNMSYNMSIRYIISGPGVNENPEPGLFSIKDDANGDVYVHRTIDRESTPSFKIRFDVENRGTGKIVDRSLIFNIKIKDVNDNAPTFPKEEFNITVKENHDTGEPVFHVTALDKDEEDTANSQVTYSLITQTPDLKEPRFNIDPTRGLIVFSGCLDHKTASSFKLLIQAKDHGTPQMSSTATVSIVIEDKNNHLPVFIKKNYQLQISEGKVDRGVLRLWIEDQDSPNTPGWRAKYKIVKGNEMKQFIVETNPETNEGILSVIKPLNYEGASEMKLVISVENEEPFSLCHKGKLMRSPVPPINASVNVKVLDVNDAPEFYISPLVIEKEEGVKPGTRLGEYIAGDPDSVPTNIKYKIVHDPAGWVTIDENSGIITAVKELDSESPYMNNSVYLIIVHAIDDGVPPQTGTGTILLYLSDVNDHMPALVMPSLEVCDKGERMPIIIKAEDKDSHPFAGPFTFKFADDSERIKKSWKLGKSFGDSVELLMLRSLPHGKYLVPLLILDRQGLFQKQTLTVRLCPCTEGRICDESISMPLSLGGGAIALILTALLLLLEYIPYDEGNQTLINYNEESGNYFILPT</sequence>
<name>A0A8C8RRS3_9SAUR</name>
<dbReference type="FunFam" id="2.60.40.60:FF:000019">
    <property type="entry name" value="Cadherin 2"/>
    <property type="match status" value="1"/>
</dbReference>
<keyword evidence="4" id="KW-0963">Cytoplasm</keyword>
<evidence type="ECO:0000313" key="20">
    <source>
        <dbReference type="Ensembl" id="ENSPCEP00000009617.1"/>
    </source>
</evidence>
<dbReference type="GO" id="GO:0005509">
    <property type="term" value="F:calcium ion binding"/>
    <property type="evidence" value="ECO:0007669"/>
    <property type="project" value="UniProtKB-UniRule"/>
</dbReference>
<dbReference type="GO" id="GO:0000902">
    <property type="term" value="P:cell morphogenesis"/>
    <property type="evidence" value="ECO:0007669"/>
    <property type="project" value="TreeGrafter"/>
</dbReference>
<keyword evidence="10" id="KW-0130">Cell adhesion</keyword>
<comment type="subunit">
    <text evidence="15">Homodimer. Component of a cadherin:catenin adhesion complex composed of at least of CDH26, beta-catenin/CTNNB1, alpha-catenin/CTNNA1 and p120 catenin/CTNND1.</text>
</comment>
<dbReference type="GO" id="GO:0008013">
    <property type="term" value="F:beta-catenin binding"/>
    <property type="evidence" value="ECO:0007669"/>
    <property type="project" value="TreeGrafter"/>
</dbReference>
<keyword evidence="9 17" id="KW-0106">Calcium</keyword>
<evidence type="ECO:0000259" key="19">
    <source>
        <dbReference type="PROSITE" id="PS50268"/>
    </source>
</evidence>
<feature type="domain" description="Cadherin" evidence="19">
    <location>
        <begin position="60"/>
        <end position="167"/>
    </location>
</feature>
<evidence type="ECO:0000256" key="13">
    <source>
        <dbReference type="ARBA" id="ARBA00023180"/>
    </source>
</evidence>
<evidence type="ECO:0000313" key="21">
    <source>
        <dbReference type="Proteomes" id="UP000694393"/>
    </source>
</evidence>
<dbReference type="InterPro" id="IPR015919">
    <property type="entry name" value="Cadherin-like_sf"/>
</dbReference>
<dbReference type="PANTHER" id="PTHR24027:SF78">
    <property type="entry name" value="CADHERIN-LIKE PROTEIN 26"/>
    <property type="match status" value="1"/>
</dbReference>
<organism evidence="20 21">
    <name type="scientific">Pelusios castaneus</name>
    <name type="common">West African mud turtle</name>
    <dbReference type="NCBI Taxonomy" id="367368"/>
    <lineage>
        <taxon>Eukaryota</taxon>
        <taxon>Metazoa</taxon>
        <taxon>Chordata</taxon>
        <taxon>Craniata</taxon>
        <taxon>Vertebrata</taxon>
        <taxon>Euteleostomi</taxon>
        <taxon>Archelosauria</taxon>
        <taxon>Testudinata</taxon>
        <taxon>Testudines</taxon>
        <taxon>Pleurodira</taxon>
        <taxon>Pelomedusidae</taxon>
        <taxon>Pelusios</taxon>
    </lineage>
</organism>
<dbReference type="FunFam" id="2.60.40.60:FF:000095">
    <property type="entry name" value="Cadherin 13"/>
    <property type="match status" value="1"/>
</dbReference>
<dbReference type="InterPro" id="IPR002126">
    <property type="entry name" value="Cadherin-like_dom"/>
</dbReference>
<dbReference type="GO" id="GO:0045296">
    <property type="term" value="F:cadherin binding"/>
    <property type="evidence" value="ECO:0007669"/>
    <property type="project" value="TreeGrafter"/>
</dbReference>
<feature type="domain" description="Cadherin" evidence="19">
    <location>
        <begin position="168"/>
        <end position="277"/>
    </location>
</feature>
<feature type="domain" description="Cadherin" evidence="19">
    <location>
        <begin position="278"/>
        <end position="398"/>
    </location>
</feature>
<dbReference type="PROSITE" id="PS50268">
    <property type="entry name" value="CADHERIN_2"/>
    <property type="match status" value="4"/>
</dbReference>
<dbReference type="GO" id="GO:0044331">
    <property type="term" value="P:cell-cell adhesion mediated by cadherin"/>
    <property type="evidence" value="ECO:0007669"/>
    <property type="project" value="TreeGrafter"/>
</dbReference>